<reference evidence="3 4" key="1">
    <citation type="submission" date="2015-09" db="EMBL/GenBank/DDBJ databases">
        <title>Draft genome of the parasitic nematode Teladorsagia circumcincta isolate WARC Sus (inbred).</title>
        <authorList>
            <person name="Mitreva M."/>
        </authorList>
    </citation>
    <scope>NUCLEOTIDE SEQUENCE [LARGE SCALE GENOMIC DNA]</scope>
    <source>
        <strain evidence="3 4">S</strain>
    </source>
</reference>
<feature type="domain" description="C6" evidence="2">
    <location>
        <begin position="13"/>
        <end position="100"/>
    </location>
</feature>
<dbReference type="InterPro" id="IPR002601">
    <property type="entry name" value="C6_domain"/>
</dbReference>
<evidence type="ECO:0000313" key="3">
    <source>
        <dbReference type="EMBL" id="PIO64137.1"/>
    </source>
</evidence>
<proteinExistence type="predicted"/>
<protein>
    <recommendedName>
        <fullName evidence="2">C6 domain-containing protein</fullName>
    </recommendedName>
</protein>
<feature type="region of interest" description="Disordered" evidence="1">
    <location>
        <begin position="179"/>
        <end position="207"/>
    </location>
</feature>
<keyword evidence="4" id="KW-1185">Reference proteome</keyword>
<dbReference type="OrthoDB" id="5870859at2759"/>
<gene>
    <name evidence="3" type="ORF">TELCIR_14244</name>
</gene>
<dbReference type="AlphaFoldDB" id="A0A2G9U1L1"/>
<evidence type="ECO:0000313" key="4">
    <source>
        <dbReference type="Proteomes" id="UP000230423"/>
    </source>
</evidence>
<dbReference type="EMBL" id="KZ350191">
    <property type="protein sequence ID" value="PIO64137.1"/>
    <property type="molecule type" value="Genomic_DNA"/>
</dbReference>
<feature type="region of interest" description="Disordered" evidence="1">
    <location>
        <begin position="123"/>
        <end position="148"/>
    </location>
</feature>
<feature type="compositionally biased region" description="Low complexity" evidence="1">
    <location>
        <begin position="352"/>
        <end position="367"/>
    </location>
</feature>
<feature type="compositionally biased region" description="Polar residues" evidence="1">
    <location>
        <begin position="385"/>
        <end position="404"/>
    </location>
</feature>
<organism evidence="3 4">
    <name type="scientific">Teladorsagia circumcincta</name>
    <name type="common">Brown stomach worm</name>
    <name type="synonym">Ostertagia circumcincta</name>
    <dbReference type="NCBI Taxonomy" id="45464"/>
    <lineage>
        <taxon>Eukaryota</taxon>
        <taxon>Metazoa</taxon>
        <taxon>Ecdysozoa</taxon>
        <taxon>Nematoda</taxon>
        <taxon>Chromadorea</taxon>
        <taxon>Rhabditida</taxon>
        <taxon>Rhabditina</taxon>
        <taxon>Rhabditomorpha</taxon>
        <taxon>Strongyloidea</taxon>
        <taxon>Trichostrongylidae</taxon>
        <taxon>Teladorsagia</taxon>
    </lineage>
</organism>
<feature type="region of interest" description="Disordered" evidence="1">
    <location>
        <begin position="243"/>
        <end position="412"/>
    </location>
</feature>
<accession>A0A2G9U1L1</accession>
<feature type="compositionally biased region" description="Polar residues" evidence="1">
    <location>
        <begin position="320"/>
        <end position="340"/>
    </location>
</feature>
<feature type="compositionally biased region" description="Polar residues" evidence="1">
    <location>
        <begin position="179"/>
        <end position="199"/>
    </location>
</feature>
<name>A0A2G9U1L1_TELCI</name>
<sequence length="440" mass="47354">MTTWAPGDPNSPCMKCSEEFYVKPADNKIEGAVYVDYRADRCLSAELYCRPTKNKHYVEILEDGASVGIVGPSLNRTFHCNYDSQWVETKTSAVIANVSCVMEKGSAPTTPTIELTTRATVINSTNSGGETPSDHTTRPGMPSTATLEGSTTLEYDGEETVSVTGTSRFTRPAGETTVRTVTGYPTSSRPVVDSSTTSEYGGEETVSVTGTSRFTVPAGESTTGTVTDYSESITPIWTDTSEAMTGRTSSRPVMEPSTTSPIRNPETSVEPESTTDNWMSDTESTVRGSTLPMETTTTDSGSMSTRFETTTENDSEDTSPIETSTPELTTVCPETSTVEGSTRETTRSWGNSTPERPSTPPESSTARENTRGSTPPAESTPAVPETSQFSESSTPSIENNSTGITPLEPVVSTSRNSHLNQFLLHDQQPGLLLSRQVWEF</sequence>
<dbReference type="Proteomes" id="UP000230423">
    <property type="component" value="Unassembled WGS sequence"/>
</dbReference>
<feature type="compositionally biased region" description="Polar residues" evidence="1">
    <location>
        <begin position="243"/>
        <end position="307"/>
    </location>
</feature>
<evidence type="ECO:0000256" key="1">
    <source>
        <dbReference type="SAM" id="MobiDB-lite"/>
    </source>
</evidence>
<evidence type="ECO:0000259" key="2">
    <source>
        <dbReference type="SMART" id="SM01048"/>
    </source>
</evidence>
<dbReference type="SMART" id="SM01048">
    <property type="entry name" value="C6"/>
    <property type="match status" value="1"/>
</dbReference>